<sequence length="591" mass="64589">MFSRHQFPAAVSEVADWLAASDYHKAGAVRAVHYGSRAEWWLDLSGLGYPIQAVKISLNPEFPAAPCELFVDPKHCLALPHVEEDGRVCLATAPRPEDYVSPITAVAVALDQFSTQLLHKSNSPLWIEREFHQERASYWNRFNLQALEARGARPPPRVTFVDVPAVDSWMEGSIAAYVRTSSKRQRIAVQVVTSKDHDPDALAKRHSWAEGTFMRGSSIFIRLPEAQLWTPATWPQTFQEIVNLAHSATGGELSLETWLRSAASAVHEGPAGNNKVALGQQPLLVVFALGTELYGYQLSPPAVSIVETLHVTPIIIHRIDPQWIFARDHATAVVNQRLSKRVLLLGCGSLGCQVAEVLARSGVGKIDIVDMEIFDGPNISRHVLGMSAVRRGKAPSVAACITKEIPRIVVQGFAETAQRWVLEHCKPGKHDLVIDCTADSGVRQFLALNRDRLLGDVPVAHAWVEPFCSATHVVASMLDAPWPATDPVHPNVSAATYPASTKVQLPACSDGFHPYGSSDIMQAAGFCSERIISIIDRPLEVSTVWSYVRSQAFFDGLGVPGIETNPIVPSQGAPNDGISITRRLVDLLGKE</sequence>
<dbReference type="Gene3D" id="3.40.50.720">
    <property type="entry name" value="NAD(P)-binding Rossmann-like Domain"/>
    <property type="match status" value="1"/>
</dbReference>
<dbReference type="SUPFAM" id="SSF69572">
    <property type="entry name" value="Activating enzymes of the ubiquitin-like proteins"/>
    <property type="match status" value="1"/>
</dbReference>
<proteinExistence type="predicted"/>
<dbReference type="STRING" id="1035707.SAMN05216552_10067"/>
<dbReference type="InterPro" id="IPR032701">
    <property type="entry name" value="Prok-E2_B_dom"/>
</dbReference>
<dbReference type="InterPro" id="IPR000594">
    <property type="entry name" value="ThiF_NAD_FAD-bd"/>
</dbReference>
<name>A0A1I7HKC0_9BURK</name>
<reference evidence="4" key="1">
    <citation type="submission" date="2016-10" db="EMBL/GenBank/DDBJ databases">
        <authorList>
            <person name="Varghese N."/>
            <person name="Submissions S."/>
        </authorList>
    </citation>
    <scope>NUCLEOTIDE SEQUENCE [LARGE SCALE GENOMIC DNA]</scope>
    <source>
        <strain evidence="4">CGMCC 1.11014</strain>
    </source>
</reference>
<evidence type="ECO:0000259" key="2">
    <source>
        <dbReference type="Pfam" id="PF14461"/>
    </source>
</evidence>
<dbReference type="Pfam" id="PF14461">
    <property type="entry name" value="Prok-E2_B"/>
    <property type="match status" value="1"/>
</dbReference>
<feature type="domain" description="Prokaryotic E2 family B" evidence="2">
    <location>
        <begin position="55"/>
        <end position="141"/>
    </location>
</feature>
<dbReference type="InterPro" id="IPR035985">
    <property type="entry name" value="Ubiquitin-activating_enz"/>
</dbReference>
<dbReference type="Proteomes" id="UP000199391">
    <property type="component" value="Unassembled WGS sequence"/>
</dbReference>
<gene>
    <name evidence="3" type="ORF">SAMN05216552_10067</name>
</gene>
<organism evidence="3 4">
    <name type="scientific">Pseudoduganella namucuonensis</name>
    <dbReference type="NCBI Taxonomy" id="1035707"/>
    <lineage>
        <taxon>Bacteria</taxon>
        <taxon>Pseudomonadati</taxon>
        <taxon>Pseudomonadota</taxon>
        <taxon>Betaproteobacteria</taxon>
        <taxon>Burkholderiales</taxon>
        <taxon>Oxalobacteraceae</taxon>
        <taxon>Telluria group</taxon>
        <taxon>Pseudoduganella</taxon>
    </lineage>
</organism>
<evidence type="ECO:0000259" key="1">
    <source>
        <dbReference type="Pfam" id="PF00899"/>
    </source>
</evidence>
<evidence type="ECO:0000313" key="3">
    <source>
        <dbReference type="EMBL" id="SFU61197.1"/>
    </source>
</evidence>
<dbReference type="AlphaFoldDB" id="A0A1I7HKC0"/>
<dbReference type="Pfam" id="PF00899">
    <property type="entry name" value="ThiF"/>
    <property type="match status" value="1"/>
</dbReference>
<protein>
    <submittedName>
        <fullName evidence="3">E2 family protein B</fullName>
    </submittedName>
</protein>
<feature type="domain" description="THIF-type NAD/FAD binding fold" evidence="1">
    <location>
        <begin position="339"/>
        <end position="443"/>
    </location>
</feature>
<dbReference type="GO" id="GO:0008641">
    <property type="term" value="F:ubiquitin-like modifier activating enzyme activity"/>
    <property type="evidence" value="ECO:0007669"/>
    <property type="project" value="InterPro"/>
</dbReference>
<evidence type="ECO:0000313" key="4">
    <source>
        <dbReference type="Proteomes" id="UP000199391"/>
    </source>
</evidence>
<keyword evidence="4" id="KW-1185">Reference proteome</keyword>
<dbReference type="EMBL" id="FPBO01000006">
    <property type="protein sequence ID" value="SFU61197.1"/>
    <property type="molecule type" value="Genomic_DNA"/>
</dbReference>
<accession>A0A1I7HKC0</accession>